<keyword evidence="2" id="KW-1185">Reference proteome</keyword>
<dbReference type="RefSeq" id="WP_394835366.1">
    <property type="nucleotide sequence ID" value="NZ_CP089929.1"/>
</dbReference>
<reference evidence="1" key="1">
    <citation type="submission" date="2021-12" db="EMBL/GenBank/DDBJ databases">
        <title>Discovery of the Pendulisporaceae a myxobacterial family with distinct sporulation behavior and unique specialized metabolism.</title>
        <authorList>
            <person name="Garcia R."/>
            <person name="Popoff A."/>
            <person name="Bader C.D."/>
            <person name="Loehr J."/>
            <person name="Walesch S."/>
            <person name="Walt C."/>
            <person name="Boldt J."/>
            <person name="Bunk B."/>
            <person name="Haeckl F.J.F.P.J."/>
            <person name="Gunesch A.P."/>
            <person name="Birkelbach J."/>
            <person name="Nuebel U."/>
            <person name="Pietschmann T."/>
            <person name="Bach T."/>
            <person name="Mueller R."/>
        </authorList>
    </citation>
    <scope>NUCLEOTIDE SEQUENCE</scope>
    <source>
        <strain evidence="1">MSr11367</strain>
    </source>
</reference>
<dbReference type="EMBL" id="CP089983">
    <property type="protein sequence ID" value="WXB05720.1"/>
    <property type="molecule type" value="Genomic_DNA"/>
</dbReference>
<dbReference type="Proteomes" id="UP001374803">
    <property type="component" value="Chromosome"/>
</dbReference>
<gene>
    <name evidence="1" type="ORF">LVJ94_00380</name>
</gene>
<organism evidence="1 2">
    <name type="scientific">Pendulispora rubella</name>
    <dbReference type="NCBI Taxonomy" id="2741070"/>
    <lineage>
        <taxon>Bacteria</taxon>
        <taxon>Pseudomonadati</taxon>
        <taxon>Myxococcota</taxon>
        <taxon>Myxococcia</taxon>
        <taxon>Myxococcales</taxon>
        <taxon>Sorangiineae</taxon>
        <taxon>Pendulisporaceae</taxon>
        <taxon>Pendulispora</taxon>
    </lineage>
</organism>
<sequence length="162" mass="18362">MTGTKFLLLDVLIRLAKREDISIEGAALEDIVRACFLFVASPSVLTCPLAERIGYEEYEDDITGVTATHRGLSLPGPQMLLKEMIEGLMAEKSVPPALKNAWPDLSHEDYMAGLWAIRCILYALQWSTFDAEHEPQYTEERTRRFIAKTIEQLREFRATGEV</sequence>
<evidence type="ECO:0000313" key="2">
    <source>
        <dbReference type="Proteomes" id="UP001374803"/>
    </source>
</evidence>
<proteinExistence type="predicted"/>
<name>A0ABZ2L4L8_9BACT</name>
<evidence type="ECO:0000313" key="1">
    <source>
        <dbReference type="EMBL" id="WXB05720.1"/>
    </source>
</evidence>
<protein>
    <submittedName>
        <fullName evidence="1">Uncharacterized protein</fullName>
    </submittedName>
</protein>
<accession>A0ABZ2L4L8</accession>